<accession>A0A511DPT0</accession>
<dbReference type="InterPro" id="IPR010445">
    <property type="entry name" value="LapA_dom"/>
</dbReference>
<gene>
    <name evidence="8" type="ORF">PSU4_57930</name>
</gene>
<evidence type="ECO:0000256" key="2">
    <source>
        <dbReference type="ARBA" id="ARBA00022692"/>
    </source>
</evidence>
<keyword evidence="9" id="KW-1185">Reference proteome</keyword>
<organism evidence="8 9">
    <name type="scientific">Pseudonocardia sulfidoxydans NBRC 16205</name>
    <dbReference type="NCBI Taxonomy" id="1223511"/>
    <lineage>
        <taxon>Bacteria</taxon>
        <taxon>Bacillati</taxon>
        <taxon>Actinomycetota</taxon>
        <taxon>Actinomycetes</taxon>
        <taxon>Pseudonocardiales</taxon>
        <taxon>Pseudonocardiaceae</taxon>
        <taxon>Pseudonocardia</taxon>
    </lineage>
</organism>
<sequence>MTDDRGRAGRGAMRPGNVGRADPHADPATDPSMRPVDVAADPSGGPTMPVHTDPSGGPTVPVRLPADEPDVPAQRDAGDTAPNRTPPPEAPPRSRLAGLWVGLILSALVLLLLLIFILQNLGQVQIHFLGLNGNLPTGVALLFAAIAGVLLVAIPGSLRILQLRRAARRAGRPSRDAKVR</sequence>
<feature type="transmembrane region" description="Helical" evidence="6">
    <location>
        <begin position="138"/>
        <end position="161"/>
    </location>
</feature>
<feature type="transmembrane region" description="Helical" evidence="6">
    <location>
        <begin position="96"/>
        <end position="118"/>
    </location>
</feature>
<keyword evidence="3 6" id="KW-1133">Transmembrane helix</keyword>
<evidence type="ECO:0000256" key="5">
    <source>
        <dbReference type="SAM" id="MobiDB-lite"/>
    </source>
</evidence>
<dbReference type="EMBL" id="BJVJ01000116">
    <property type="protein sequence ID" value="GEL26839.1"/>
    <property type="molecule type" value="Genomic_DNA"/>
</dbReference>
<evidence type="ECO:0000313" key="9">
    <source>
        <dbReference type="Proteomes" id="UP000321685"/>
    </source>
</evidence>
<name>A0A511DPT0_9PSEU</name>
<reference evidence="8 9" key="1">
    <citation type="submission" date="2019-07" db="EMBL/GenBank/DDBJ databases">
        <title>Whole genome shotgun sequence of Pseudonocardia sulfidoxydans NBRC 16205.</title>
        <authorList>
            <person name="Hosoyama A."/>
            <person name="Uohara A."/>
            <person name="Ohji S."/>
            <person name="Ichikawa N."/>
        </authorList>
    </citation>
    <scope>NUCLEOTIDE SEQUENCE [LARGE SCALE GENOMIC DNA]</scope>
    <source>
        <strain evidence="8 9">NBRC 16205</strain>
    </source>
</reference>
<feature type="region of interest" description="Disordered" evidence="5">
    <location>
        <begin position="1"/>
        <end position="93"/>
    </location>
</feature>
<evidence type="ECO:0000259" key="7">
    <source>
        <dbReference type="Pfam" id="PF06305"/>
    </source>
</evidence>
<dbReference type="Pfam" id="PF06305">
    <property type="entry name" value="LapA_dom"/>
    <property type="match status" value="1"/>
</dbReference>
<comment type="caution">
    <text evidence="8">The sequence shown here is derived from an EMBL/GenBank/DDBJ whole genome shotgun (WGS) entry which is preliminary data.</text>
</comment>
<evidence type="ECO:0000256" key="1">
    <source>
        <dbReference type="ARBA" id="ARBA00022475"/>
    </source>
</evidence>
<feature type="domain" description="Lipopolysaccharide assembly protein A" evidence="7">
    <location>
        <begin position="119"/>
        <end position="170"/>
    </location>
</feature>
<evidence type="ECO:0000256" key="6">
    <source>
        <dbReference type="SAM" id="Phobius"/>
    </source>
</evidence>
<dbReference type="GO" id="GO:0005886">
    <property type="term" value="C:plasma membrane"/>
    <property type="evidence" value="ECO:0007669"/>
    <property type="project" value="InterPro"/>
</dbReference>
<dbReference type="Proteomes" id="UP000321685">
    <property type="component" value="Unassembled WGS sequence"/>
</dbReference>
<dbReference type="AlphaFoldDB" id="A0A511DPT0"/>
<evidence type="ECO:0000256" key="4">
    <source>
        <dbReference type="ARBA" id="ARBA00023136"/>
    </source>
</evidence>
<evidence type="ECO:0000256" key="3">
    <source>
        <dbReference type="ARBA" id="ARBA00022989"/>
    </source>
</evidence>
<keyword evidence="2 6" id="KW-0812">Transmembrane</keyword>
<keyword evidence="4 6" id="KW-0472">Membrane</keyword>
<dbReference type="RefSeq" id="WP_246115418.1">
    <property type="nucleotide sequence ID" value="NZ_BJVJ01000116.1"/>
</dbReference>
<keyword evidence="1" id="KW-1003">Cell membrane</keyword>
<proteinExistence type="predicted"/>
<evidence type="ECO:0000313" key="8">
    <source>
        <dbReference type="EMBL" id="GEL26839.1"/>
    </source>
</evidence>
<protein>
    <recommendedName>
        <fullName evidence="7">Lipopolysaccharide assembly protein A domain-containing protein</fullName>
    </recommendedName>
</protein>